<dbReference type="AlphaFoldDB" id="A0AAV7MW36"/>
<proteinExistence type="predicted"/>
<dbReference type="EMBL" id="JANPWB010000013">
    <property type="protein sequence ID" value="KAJ1107274.1"/>
    <property type="molecule type" value="Genomic_DNA"/>
</dbReference>
<evidence type="ECO:0000313" key="2">
    <source>
        <dbReference type="Proteomes" id="UP001066276"/>
    </source>
</evidence>
<name>A0AAV7MW36_PLEWA</name>
<gene>
    <name evidence="1" type="ORF">NDU88_004666</name>
</gene>
<accession>A0AAV7MW36</accession>
<keyword evidence="2" id="KW-1185">Reference proteome</keyword>
<protein>
    <submittedName>
        <fullName evidence="1">Uncharacterized protein</fullName>
    </submittedName>
</protein>
<reference evidence="1" key="1">
    <citation type="journal article" date="2022" name="bioRxiv">
        <title>Sequencing and chromosome-scale assembly of the giantPleurodeles waltlgenome.</title>
        <authorList>
            <person name="Brown T."/>
            <person name="Elewa A."/>
            <person name="Iarovenko S."/>
            <person name="Subramanian E."/>
            <person name="Araus A.J."/>
            <person name="Petzold A."/>
            <person name="Susuki M."/>
            <person name="Suzuki K.-i.T."/>
            <person name="Hayashi T."/>
            <person name="Toyoda A."/>
            <person name="Oliveira C."/>
            <person name="Osipova E."/>
            <person name="Leigh N.D."/>
            <person name="Simon A."/>
            <person name="Yun M.H."/>
        </authorList>
    </citation>
    <scope>NUCLEOTIDE SEQUENCE</scope>
    <source>
        <strain evidence="1">20211129_DDA</strain>
        <tissue evidence="1">Liver</tissue>
    </source>
</reference>
<sequence length="125" mass="13443">MQAGHRVASQASHRLGKYEGCLLVTPAPVFGFSWAWGLRVQCFFQASGSLLPGSRGQGNPLDYLCRRCCGDAGRSSQGVHVVGVAWGVLSAVLVLLDTSWECRVQSVCDSRFRSEAGVPLKMVSL</sequence>
<dbReference type="Proteomes" id="UP001066276">
    <property type="component" value="Chromosome 9"/>
</dbReference>
<evidence type="ECO:0000313" key="1">
    <source>
        <dbReference type="EMBL" id="KAJ1107274.1"/>
    </source>
</evidence>
<comment type="caution">
    <text evidence="1">The sequence shown here is derived from an EMBL/GenBank/DDBJ whole genome shotgun (WGS) entry which is preliminary data.</text>
</comment>
<organism evidence="1 2">
    <name type="scientific">Pleurodeles waltl</name>
    <name type="common">Iberian ribbed newt</name>
    <dbReference type="NCBI Taxonomy" id="8319"/>
    <lineage>
        <taxon>Eukaryota</taxon>
        <taxon>Metazoa</taxon>
        <taxon>Chordata</taxon>
        <taxon>Craniata</taxon>
        <taxon>Vertebrata</taxon>
        <taxon>Euteleostomi</taxon>
        <taxon>Amphibia</taxon>
        <taxon>Batrachia</taxon>
        <taxon>Caudata</taxon>
        <taxon>Salamandroidea</taxon>
        <taxon>Salamandridae</taxon>
        <taxon>Pleurodelinae</taxon>
        <taxon>Pleurodeles</taxon>
    </lineage>
</organism>